<dbReference type="AlphaFoldDB" id="A0AAV7G423"/>
<name>A0AAV7G423_DENCH</name>
<dbReference type="GO" id="GO:0050832">
    <property type="term" value="P:defense response to fungus"/>
    <property type="evidence" value="ECO:0007669"/>
    <property type="project" value="TreeGrafter"/>
</dbReference>
<organism evidence="1 2">
    <name type="scientific">Dendrobium chrysotoxum</name>
    <name type="common">Orchid</name>
    <dbReference type="NCBI Taxonomy" id="161865"/>
    <lineage>
        <taxon>Eukaryota</taxon>
        <taxon>Viridiplantae</taxon>
        <taxon>Streptophyta</taxon>
        <taxon>Embryophyta</taxon>
        <taxon>Tracheophyta</taxon>
        <taxon>Spermatophyta</taxon>
        <taxon>Magnoliopsida</taxon>
        <taxon>Liliopsida</taxon>
        <taxon>Asparagales</taxon>
        <taxon>Orchidaceae</taxon>
        <taxon>Epidendroideae</taxon>
        <taxon>Malaxideae</taxon>
        <taxon>Dendrobiinae</taxon>
        <taxon>Dendrobium</taxon>
    </lineage>
</organism>
<dbReference type="PANTHER" id="PTHR47694">
    <property type="entry name" value="PLANT UBX DOMAIN-CONTAINING PROTEIN 2"/>
    <property type="match status" value="1"/>
</dbReference>
<evidence type="ECO:0000313" key="2">
    <source>
        <dbReference type="Proteomes" id="UP000775213"/>
    </source>
</evidence>
<reference evidence="1 2" key="1">
    <citation type="journal article" date="2021" name="Hortic Res">
        <title>Chromosome-scale assembly of the Dendrobium chrysotoxum genome enhances the understanding of orchid evolution.</title>
        <authorList>
            <person name="Zhang Y."/>
            <person name="Zhang G.Q."/>
            <person name="Zhang D."/>
            <person name="Liu X.D."/>
            <person name="Xu X.Y."/>
            <person name="Sun W.H."/>
            <person name="Yu X."/>
            <person name="Zhu X."/>
            <person name="Wang Z.W."/>
            <person name="Zhao X."/>
            <person name="Zhong W.Y."/>
            <person name="Chen H."/>
            <person name="Yin W.L."/>
            <person name="Huang T."/>
            <person name="Niu S.C."/>
            <person name="Liu Z.J."/>
        </authorList>
    </citation>
    <scope>NUCLEOTIDE SEQUENCE [LARGE SCALE GENOMIC DNA]</scope>
    <source>
        <strain evidence="1">Lindl</strain>
    </source>
</reference>
<dbReference type="Proteomes" id="UP000775213">
    <property type="component" value="Unassembled WGS sequence"/>
</dbReference>
<comment type="caution">
    <text evidence="1">The sequence shown here is derived from an EMBL/GenBank/DDBJ whole genome shotgun (WGS) entry which is preliminary data.</text>
</comment>
<keyword evidence="2" id="KW-1185">Reference proteome</keyword>
<accession>A0AAV7G423</accession>
<gene>
    <name evidence="1" type="ORF">IEQ34_021628</name>
</gene>
<proteinExistence type="predicted"/>
<dbReference type="EMBL" id="JAGFBR010000018">
    <property type="protein sequence ID" value="KAH0450936.1"/>
    <property type="molecule type" value="Genomic_DNA"/>
</dbReference>
<evidence type="ECO:0008006" key="3">
    <source>
        <dbReference type="Google" id="ProtNLM"/>
    </source>
</evidence>
<protein>
    <recommendedName>
        <fullName evidence="3">UBZ4-type domain-containing protein</fullName>
    </recommendedName>
</protein>
<sequence>MNLVSPKSTSLRHQKHGRIQGAPPLKFKKNRLLLPPRPFVAVTKGLASFDAYEPLVTSSERSTSAAITVECLICSSLLPSEESIFDHLDCCIDPSAYAGTDAGVANCVSGFLSGELVEASVEIVVKMSRNVGRELRN</sequence>
<dbReference type="PANTHER" id="PTHR47694:SF1">
    <property type="entry name" value="PLANT UBX DOMAIN-CONTAINING PROTEIN 2"/>
    <property type="match status" value="1"/>
</dbReference>
<evidence type="ECO:0000313" key="1">
    <source>
        <dbReference type="EMBL" id="KAH0450936.1"/>
    </source>
</evidence>